<proteinExistence type="predicted"/>
<dbReference type="STRING" id="1317117.ATO7_05290"/>
<gene>
    <name evidence="2" type="ORF">ATO7_05290</name>
</gene>
<name>A0A1Y1SHZ6_9GAMM</name>
<keyword evidence="3" id="KW-1185">Reference proteome</keyword>
<dbReference type="AlphaFoldDB" id="A0A1Y1SHZ6"/>
<feature type="coiled-coil region" evidence="1">
    <location>
        <begin position="5"/>
        <end position="32"/>
    </location>
</feature>
<evidence type="ECO:0000313" key="3">
    <source>
        <dbReference type="Proteomes" id="UP000192342"/>
    </source>
</evidence>
<keyword evidence="1" id="KW-0175">Coiled coil</keyword>
<evidence type="ECO:0008006" key="4">
    <source>
        <dbReference type="Google" id="ProtNLM"/>
    </source>
</evidence>
<accession>A0A1Y1SHZ6</accession>
<dbReference type="EMBL" id="AQQV01000001">
    <property type="protein sequence ID" value="ORE89267.1"/>
    <property type="molecule type" value="Genomic_DNA"/>
</dbReference>
<sequence>MTKKIDRINQKIAALQAQLEEEERIEERRRARAVELAARSSGLLALGLSRPVLEKEFSVVVERLRHGRGAQTGGEGGE</sequence>
<dbReference type="Proteomes" id="UP000192342">
    <property type="component" value="Unassembled WGS sequence"/>
</dbReference>
<evidence type="ECO:0000313" key="2">
    <source>
        <dbReference type="EMBL" id="ORE89267.1"/>
    </source>
</evidence>
<protein>
    <recommendedName>
        <fullName evidence="4">TraC-like protein</fullName>
    </recommendedName>
</protein>
<organism evidence="2 3">
    <name type="scientific">Oceanococcus atlanticus</name>
    <dbReference type="NCBI Taxonomy" id="1317117"/>
    <lineage>
        <taxon>Bacteria</taxon>
        <taxon>Pseudomonadati</taxon>
        <taxon>Pseudomonadota</taxon>
        <taxon>Gammaproteobacteria</taxon>
        <taxon>Chromatiales</taxon>
        <taxon>Oceanococcaceae</taxon>
        <taxon>Oceanococcus</taxon>
    </lineage>
</organism>
<reference evidence="2 3" key="1">
    <citation type="submission" date="2013-04" db="EMBL/GenBank/DDBJ databases">
        <title>Oceanococcus atlanticus 22II-S10r2 Genome Sequencing.</title>
        <authorList>
            <person name="Lai Q."/>
            <person name="Li G."/>
            <person name="Shao Z."/>
        </authorList>
    </citation>
    <scope>NUCLEOTIDE SEQUENCE [LARGE SCALE GENOMIC DNA]</scope>
    <source>
        <strain evidence="2 3">22II-S10r2</strain>
    </source>
</reference>
<evidence type="ECO:0000256" key="1">
    <source>
        <dbReference type="SAM" id="Coils"/>
    </source>
</evidence>
<dbReference type="RefSeq" id="WP_083560228.1">
    <property type="nucleotide sequence ID" value="NZ_AQQV01000001.1"/>
</dbReference>
<comment type="caution">
    <text evidence="2">The sequence shown here is derived from an EMBL/GenBank/DDBJ whole genome shotgun (WGS) entry which is preliminary data.</text>
</comment>